<sequence>MVLLRIQHPVGDFERWKAAFDSDPLDRRGSSVRGYAVHRDADDPAVVVIDLEFDDADAARAMLARLEAMWASRPAGIAAEPRTSVLETVERVALQ</sequence>
<keyword evidence="2" id="KW-1185">Reference proteome</keyword>
<name>A0ABR8WYD5_9MICO</name>
<accession>A0ABR8WYD5</accession>
<protein>
    <recommendedName>
        <fullName evidence="3">Cyclase</fullName>
    </recommendedName>
</protein>
<evidence type="ECO:0000313" key="2">
    <source>
        <dbReference type="Proteomes" id="UP000602532"/>
    </source>
</evidence>
<comment type="caution">
    <text evidence="1">The sequence shown here is derived from an EMBL/GenBank/DDBJ whole genome shotgun (WGS) entry which is preliminary data.</text>
</comment>
<organism evidence="1 2">
    <name type="scientific">Microbacterium gallinarum</name>
    <dbReference type="NCBI Taxonomy" id="2762209"/>
    <lineage>
        <taxon>Bacteria</taxon>
        <taxon>Bacillati</taxon>
        <taxon>Actinomycetota</taxon>
        <taxon>Actinomycetes</taxon>
        <taxon>Micrococcales</taxon>
        <taxon>Microbacteriaceae</taxon>
        <taxon>Microbacterium</taxon>
    </lineage>
</organism>
<evidence type="ECO:0000313" key="1">
    <source>
        <dbReference type="EMBL" id="MBD8022090.1"/>
    </source>
</evidence>
<reference evidence="1 2" key="1">
    <citation type="submission" date="2020-08" db="EMBL/GenBank/DDBJ databases">
        <title>A Genomic Blueprint of the Chicken Gut Microbiome.</title>
        <authorList>
            <person name="Gilroy R."/>
            <person name="Ravi A."/>
            <person name="Getino M."/>
            <person name="Pursley I."/>
            <person name="Horton D.L."/>
            <person name="Alikhan N.-F."/>
            <person name="Baker D."/>
            <person name="Gharbi K."/>
            <person name="Hall N."/>
            <person name="Watson M."/>
            <person name="Adriaenssens E.M."/>
            <person name="Foster-Nyarko E."/>
            <person name="Jarju S."/>
            <person name="Secka A."/>
            <person name="Antonio M."/>
            <person name="Oren A."/>
            <person name="Chaudhuri R."/>
            <person name="La Ragione R.M."/>
            <person name="Hildebrand F."/>
            <person name="Pallen M.J."/>
        </authorList>
    </citation>
    <scope>NUCLEOTIDE SEQUENCE [LARGE SCALE GENOMIC DNA]</scope>
    <source>
        <strain evidence="1 2">Sa1CUA4</strain>
    </source>
</reference>
<dbReference type="RefSeq" id="WP_191763257.1">
    <property type="nucleotide sequence ID" value="NZ_JACSPM010000001.1"/>
</dbReference>
<evidence type="ECO:0008006" key="3">
    <source>
        <dbReference type="Google" id="ProtNLM"/>
    </source>
</evidence>
<gene>
    <name evidence="1" type="ORF">H9622_00620</name>
</gene>
<dbReference type="Proteomes" id="UP000602532">
    <property type="component" value="Unassembled WGS sequence"/>
</dbReference>
<dbReference type="EMBL" id="JACSPM010000001">
    <property type="protein sequence ID" value="MBD8022090.1"/>
    <property type="molecule type" value="Genomic_DNA"/>
</dbReference>
<proteinExistence type="predicted"/>